<feature type="transmembrane region" description="Helical" evidence="1">
    <location>
        <begin position="51"/>
        <end position="72"/>
    </location>
</feature>
<feature type="transmembrane region" description="Helical" evidence="1">
    <location>
        <begin position="84"/>
        <end position="109"/>
    </location>
</feature>
<feature type="transmembrane region" description="Helical" evidence="1">
    <location>
        <begin position="12"/>
        <end position="31"/>
    </location>
</feature>
<reference evidence="2 3" key="1">
    <citation type="journal article" date="2015" name="Genome Biol. Evol.">
        <title>Found and Lost: The Fates of Horizontally Acquired Genes in Arthropod-Symbiotic Spiroplasma.</title>
        <authorList>
            <person name="Lo W.S."/>
            <person name="Gasparich G.E."/>
            <person name="Kuo C.H."/>
        </authorList>
    </citation>
    <scope>NUCLEOTIDE SEQUENCE [LARGE SCALE GENOMIC DNA]</scope>
    <source>
        <strain evidence="3">TDA-040725-5</strain>
    </source>
</reference>
<evidence type="ECO:0000313" key="3">
    <source>
        <dbReference type="Proteomes" id="UP000035661"/>
    </source>
</evidence>
<keyword evidence="3" id="KW-1185">Reference proteome</keyword>
<name>A0A0H3XJ54_9MOLU</name>
<proteinExistence type="predicted"/>
<dbReference type="Proteomes" id="UP000035661">
    <property type="component" value="Chromosome"/>
</dbReference>
<sequence>MKRQNIKIAKLIFYLAIIGLVLFSLSLSFWYTLLHYKLNWINFAFYTFSWWSVQTSLILLLFALGGVINIFWPKYLQFINNDNFKLFLVFISVVTSIFFTIGIFVSLATNTKFTPNNDGQAIYWISTAIGHWILPIAIIVYFFVTSEVKEINLKRFYLKDLHKFYYFPIVYTIYIGVREVVLLVLPVDEKLFNYASGVGNYYAPYFFQDFRQTAYYILYLIVLVILIFLILTILILINNIRYYRRKNQLLKEE</sequence>
<dbReference type="RefSeq" id="WP_047791110.1">
    <property type="nucleotide sequence ID" value="NZ_CP011856.1"/>
</dbReference>
<feature type="transmembrane region" description="Helical" evidence="1">
    <location>
        <begin position="121"/>
        <end position="144"/>
    </location>
</feature>
<dbReference type="EMBL" id="CP011856">
    <property type="protein sequence ID" value="AKM53841.1"/>
    <property type="molecule type" value="Genomic_DNA"/>
</dbReference>
<evidence type="ECO:0000313" key="2">
    <source>
        <dbReference type="EMBL" id="AKM53841.1"/>
    </source>
</evidence>
<dbReference type="KEGG" id="seri:SERIO_v1c02570"/>
<keyword evidence="1" id="KW-0812">Transmembrane</keyword>
<keyword evidence="1" id="KW-0472">Membrane</keyword>
<feature type="transmembrane region" description="Helical" evidence="1">
    <location>
        <begin position="214"/>
        <end position="237"/>
    </location>
</feature>
<feature type="transmembrane region" description="Helical" evidence="1">
    <location>
        <begin position="164"/>
        <end position="185"/>
    </location>
</feature>
<dbReference type="STRING" id="315358.SERIO_v1c02570"/>
<gene>
    <name evidence="2" type="ORF">SERIO_v1c02570</name>
</gene>
<evidence type="ECO:0000256" key="1">
    <source>
        <dbReference type="SAM" id="Phobius"/>
    </source>
</evidence>
<accession>A0A0H3XJ54</accession>
<keyword evidence="1" id="KW-1133">Transmembrane helix</keyword>
<dbReference type="AlphaFoldDB" id="A0A0H3XJ54"/>
<organism evidence="2 3">
    <name type="scientific">Spiroplasma eriocheiris</name>
    <dbReference type="NCBI Taxonomy" id="315358"/>
    <lineage>
        <taxon>Bacteria</taxon>
        <taxon>Bacillati</taxon>
        <taxon>Mycoplasmatota</taxon>
        <taxon>Mollicutes</taxon>
        <taxon>Entomoplasmatales</taxon>
        <taxon>Spiroplasmataceae</taxon>
        <taxon>Spiroplasma</taxon>
    </lineage>
</organism>
<dbReference type="PATRIC" id="fig|743698.3.peg.259"/>
<protein>
    <recommendedName>
        <fullName evidence="4">ABC transporter permease</fullName>
    </recommendedName>
</protein>
<evidence type="ECO:0008006" key="4">
    <source>
        <dbReference type="Google" id="ProtNLM"/>
    </source>
</evidence>
<reference evidence="3" key="2">
    <citation type="submission" date="2015-06" db="EMBL/GenBank/DDBJ databases">
        <title>Complete genome sequence of Spiroplasma eriocheiris TDA-040725-5 (DSM 21848).</title>
        <authorList>
            <person name="Lo W.-S."/>
            <person name="Kuo C.-H."/>
        </authorList>
    </citation>
    <scope>NUCLEOTIDE SEQUENCE [LARGE SCALE GENOMIC DNA]</scope>
    <source>
        <strain evidence="3">TDA-040725-5</strain>
    </source>
</reference>